<reference evidence="6 7" key="1">
    <citation type="submission" date="2020-02" db="EMBL/GenBank/DDBJ databases">
        <title>Whole genome PO2S7.</title>
        <authorList>
            <person name="Singha K.M."/>
        </authorList>
    </citation>
    <scope>NUCLEOTIDE SEQUENCE [LARGE SCALE GENOMIC DNA]</scope>
    <source>
        <strain evidence="6 7">PO2S7</strain>
    </source>
</reference>
<dbReference type="Proteomes" id="UP000503580">
    <property type="component" value="Chromosome"/>
</dbReference>
<dbReference type="PANTHER" id="PTHR33420:SF3">
    <property type="entry name" value="FIMBRIAL SUBUNIT ELFA"/>
    <property type="match status" value="1"/>
</dbReference>
<dbReference type="GO" id="GO:0043709">
    <property type="term" value="P:cell adhesion involved in single-species biofilm formation"/>
    <property type="evidence" value="ECO:0007669"/>
    <property type="project" value="TreeGrafter"/>
</dbReference>
<name>A0A6G9RML2_9ENTR</name>
<keyword evidence="3 5" id="KW-0732">Signal</keyword>
<evidence type="ECO:0000256" key="1">
    <source>
        <dbReference type="ARBA" id="ARBA00004561"/>
    </source>
</evidence>
<evidence type="ECO:0000256" key="2">
    <source>
        <dbReference type="ARBA" id="ARBA00006671"/>
    </source>
</evidence>
<evidence type="ECO:0000256" key="3">
    <source>
        <dbReference type="ARBA" id="ARBA00022729"/>
    </source>
</evidence>
<evidence type="ECO:0000256" key="5">
    <source>
        <dbReference type="SAM" id="SignalP"/>
    </source>
</evidence>
<dbReference type="GO" id="GO:0009289">
    <property type="term" value="C:pilus"/>
    <property type="evidence" value="ECO:0007669"/>
    <property type="project" value="UniProtKB-SubCell"/>
</dbReference>
<dbReference type="SUPFAM" id="SSF49401">
    <property type="entry name" value="Bacterial adhesins"/>
    <property type="match status" value="1"/>
</dbReference>
<dbReference type="InterPro" id="IPR008966">
    <property type="entry name" value="Adhesion_dom_sf"/>
</dbReference>
<comment type="similarity">
    <text evidence="2">Belongs to the fimbrial protein family.</text>
</comment>
<dbReference type="RefSeq" id="WP_167575699.1">
    <property type="nucleotide sequence ID" value="NZ_CP050321.1"/>
</dbReference>
<comment type="subcellular location">
    <subcellularLocation>
        <location evidence="1">Fimbrium</location>
    </subcellularLocation>
</comment>
<evidence type="ECO:0000313" key="7">
    <source>
        <dbReference type="Proteomes" id="UP000503580"/>
    </source>
</evidence>
<keyword evidence="7" id="KW-1185">Reference proteome</keyword>
<dbReference type="Gene3D" id="2.60.40.1090">
    <property type="entry name" value="Fimbrial-type adhesion domain"/>
    <property type="match status" value="1"/>
</dbReference>
<feature type="chain" id="PRO_5026029575" evidence="5">
    <location>
        <begin position="28"/>
        <end position="185"/>
    </location>
</feature>
<proteinExistence type="inferred from homology"/>
<protein>
    <submittedName>
        <fullName evidence="6">Type 1 fimbrial protein</fullName>
    </submittedName>
</protein>
<keyword evidence="4" id="KW-0281">Fimbrium</keyword>
<dbReference type="InterPro" id="IPR036937">
    <property type="entry name" value="Adhesion_dom_fimbrial_sf"/>
</dbReference>
<evidence type="ECO:0000313" key="6">
    <source>
        <dbReference type="EMBL" id="QIR27179.1"/>
    </source>
</evidence>
<evidence type="ECO:0000256" key="4">
    <source>
        <dbReference type="ARBA" id="ARBA00023263"/>
    </source>
</evidence>
<dbReference type="PANTHER" id="PTHR33420">
    <property type="entry name" value="FIMBRIAL SUBUNIT ELFA-RELATED"/>
    <property type="match status" value="1"/>
</dbReference>
<dbReference type="KEGG" id="kgn:GY169_10365"/>
<dbReference type="InterPro" id="IPR050263">
    <property type="entry name" value="Bact_Fimbrial_Adh_Pro"/>
</dbReference>
<dbReference type="AlphaFoldDB" id="A0A6G9RML2"/>
<sequence length="185" mass="19925">MKCSASFVTPLRLLWLTLPFFSASVLATSVGDQGHGKVSMQGAIIDTPCAIKVDSRDQVIDLITLPLDQIISTGVGPSKSFSIHLENCALEPMLPNHPDWSHFSVTFDGAITDGTLFALGGEARGIGLEIMDAAGNRMLPGIASSEGQIMPGAMRLDYSLRLVGNHQKLRAGAYQTTVRFKLDYF</sequence>
<feature type="signal peptide" evidence="5">
    <location>
        <begin position="1"/>
        <end position="27"/>
    </location>
</feature>
<organism evidence="6 7">
    <name type="scientific">Kluyvera genomosp. 3</name>
    <dbReference type="NCBI Taxonomy" id="2774055"/>
    <lineage>
        <taxon>Bacteria</taxon>
        <taxon>Pseudomonadati</taxon>
        <taxon>Pseudomonadota</taxon>
        <taxon>Gammaproteobacteria</taxon>
        <taxon>Enterobacterales</taxon>
        <taxon>Enterobacteriaceae</taxon>
        <taxon>Kluyvera</taxon>
    </lineage>
</organism>
<dbReference type="EMBL" id="CP050321">
    <property type="protein sequence ID" value="QIR27179.1"/>
    <property type="molecule type" value="Genomic_DNA"/>
</dbReference>
<gene>
    <name evidence="6" type="ORF">GY169_10365</name>
</gene>
<accession>A0A6G9RML2</accession>